<dbReference type="GO" id="GO:0004722">
    <property type="term" value="F:protein serine/threonine phosphatase activity"/>
    <property type="evidence" value="ECO:0007669"/>
    <property type="project" value="InterPro"/>
</dbReference>
<dbReference type="STRING" id="46731.A0A3M6T9W4"/>
<comment type="caution">
    <text evidence="7">The sequence shown here is derived from an EMBL/GenBank/DDBJ whole genome shotgun (WGS) entry which is preliminary data.</text>
</comment>
<reference evidence="7 8" key="1">
    <citation type="journal article" date="2018" name="Sci. Rep.">
        <title>Comparative analysis of the Pocillopora damicornis genome highlights role of immune system in coral evolution.</title>
        <authorList>
            <person name="Cunning R."/>
            <person name="Bay R.A."/>
            <person name="Gillette P."/>
            <person name="Baker A.C."/>
            <person name="Traylor-Knowles N."/>
        </authorList>
    </citation>
    <scope>NUCLEOTIDE SEQUENCE [LARGE SCALE GENOMIC DNA]</scope>
    <source>
        <strain evidence="7">RSMAS</strain>
        <tissue evidence="7">Whole animal</tissue>
    </source>
</reference>
<keyword evidence="3 4" id="KW-0904">Protein phosphatase</keyword>
<evidence type="ECO:0000256" key="1">
    <source>
        <dbReference type="ARBA" id="ARBA00022723"/>
    </source>
</evidence>
<dbReference type="CDD" id="cd00143">
    <property type="entry name" value="PP2Cc"/>
    <property type="match status" value="1"/>
</dbReference>
<evidence type="ECO:0000256" key="5">
    <source>
        <dbReference type="SAM" id="MobiDB-lite"/>
    </source>
</evidence>
<dbReference type="AlphaFoldDB" id="A0A3M6T9W4"/>
<dbReference type="GO" id="GO:0046872">
    <property type="term" value="F:metal ion binding"/>
    <property type="evidence" value="ECO:0007669"/>
    <property type="project" value="UniProtKB-KW"/>
</dbReference>
<sequence length="367" mass="40677">MLWQFKMDDLFGDLPPPSSGNNESSSAGNLYDDLPSSEKIEDKKRKLEATEEDACTPAKRPLKQSKYRLRGFVAERKGERNDMQDAHVINNDFLEEFGADKPLGFSRMCYYGVFDGHAGPKAAQFAAEHLHKNIVLKFPKGEAANKDKEIKRCVTDAYKKTDEEFLLEASKASPVWKDGSTAVTALVMDDVLYVANLGDSRALLCRCGENGETSVVSLSKDHSPSQYEERMRIQKAGGTVREGRVLGVLEVSRSIGDGRFKRCGVSCIPDVMRCTLTDNDRYLLLACDGLWKGFSVDSALKFINNILETENSEETSQKTENNTGLEDVQLDPVSARFQDACNKIASEAIRNGSSDNVTVMLVSITKQ</sequence>
<comment type="similarity">
    <text evidence="4">Belongs to the PP2C family.</text>
</comment>
<organism evidence="7 8">
    <name type="scientific">Pocillopora damicornis</name>
    <name type="common">Cauliflower coral</name>
    <name type="synonym">Millepora damicornis</name>
    <dbReference type="NCBI Taxonomy" id="46731"/>
    <lineage>
        <taxon>Eukaryota</taxon>
        <taxon>Metazoa</taxon>
        <taxon>Cnidaria</taxon>
        <taxon>Anthozoa</taxon>
        <taxon>Hexacorallia</taxon>
        <taxon>Scleractinia</taxon>
        <taxon>Astrocoeniina</taxon>
        <taxon>Pocilloporidae</taxon>
        <taxon>Pocillopora</taxon>
    </lineage>
</organism>
<protein>
    <recommendedName>
        <fullName evidence="6">PPM-type phosphatase domain-containing protein</fullName>
    </recommendedName>
</protein>
<dbReference type="SUPFAM" id="SSF81606">
    <property type="entry name" value="PP2C-like"/>
    <property type="match status" value="1"/>
</dbReference>
<feature type="compositionally biased region" description="Low complexity" evidence="5">
    <location>
        <begin position="19"/>
        <end position="29"/>
    </location>
</feature>
<evidence type="ECO:0000259" key="6">
    <source>
        <dbReference type="PROSITE" id="PS51746"/>
    </source>
</evidence>
<dbReference type="PANTHER" id="PTHR13832">
    <property type="entry name" value="PROTEIN PHOSPHATASE 2C"/>
    <property type="match status" value="1"/>
</dbReference>
<dbReference type="Pfam" id="PF00481">
    <property type="entry name" value="PP2C"/>
    <property type="match status" value="1"/>
</dbReference>
<gene>
    <name evidence="7" type="ORF">pdam_00003337</name>
</gene>
<dbReference type="InterPro" id="IPR036457">
    <property type="entry name" value="PPM-type-like_dom_sf"/>
</dbReference>
<dbReference type="PANTHER" id="PTHR13832:SF699">
    <property type="entry name" value="INTEGRIN-LINKED KINASE-ASSOCIATED SERINE_THREONINE PHOSPHATASE 2C"/>
    <property type="match status" value="1"/>
</dbReference>
<dbReference type="InterPro" id="IPR000222">
    <property type="entry name" value="PP2C_BS"/>
</dbReference>
<proteinExistence type="inferred from homology"/>
<feature type="compositionally biased region" description="Basic and acidic residues" evidence="5">
    <location>
        <begin position="36"/>
        <end position="49"/>
    </location>
</feature>
<accession>A0A3M6T9W4</accession>
<evidence type="ECO:0000313" key="7">
    <source>
        <dbReference type="EMBL" id="RMX38190.1"/>
    </source>
</evidence>
<dbReference type="InterPro" id="IPR015655">
    <property type="entry name" value="PP2C"/>
</dbReference>
<evidence type="ECO:0000256" key="3">
    <source>
        <dbReference type="ARBA" id="ARBA00022912"/>
    </source>
</evidence>
<dbReference type="FunFam" id="3.60.40.10:FF:000156">
    <property type="entry name" value="Integrin-linked kinase-associated serine/threonine phosphatase 2C"/>
    <property type="match status" value="1"/>
</dbReference>
<dbReference type="EMBL" id="RCHS01004038">
    <property type="protein sequence ID" value="RMX38190.1"/>
    <property type="molecule type" value="Genomic_DNA"/>
</dbReference>
<keyword evidence="8" id="KW-1185">Reference proteome</keyword>
<evidence type="ECO:0000256" key="2">
    <source>
        <dbReference type="ARBA" id="ARBA00022801"/>
    </source>
</evidence>
<evidence type="ECO:0000313" key="8">
    <source>
        <dbReference type="Proteomes" id="UP000275408"/>
    </source>
</evidence>
<evidence type="ECO:0000256" key="4">
    <source>
        <dbReference type="RuleBase" id="RU003465"/>
    </source>
</evidence>
<dbReference type="SMART" id="SM00332">
    <property type="entry name" value="PP2Cc"/>
    <property type="match status" value="1"/>
</dbReference>
<feature type="region of interest" description="Disordered" evidence="5">
    <location>
        <begin position="12"/>
        <end position="59"/>
    </location>
</feature>
<name>A0A3M6T9W4_POCDA</name>
<dbReference type="PROSITE" id="PS01032">
    <property type="entry name" value="PPM_1"/>
    <property type="match status" value="1"/>
</dbReference>
<feature type="domain" description="PPM-type phosphatase" evidence="6">
    <location>
        <begin position="69"/>
        <end position="364"/>
    </location>
</feature>
<dbReference type="Gene3D" id="3.60.40.10">
    <property type="entry name" value="PPM-type phosphatase domain"/>
    <property type="match status" value="1"/>
</dbReference>
<dbReference type="PROSITE" id="PS51746">
    <property type="entry name" value="PPM_2"/>
    <property type="match status" value="1"/>
</dbReference>
<dbReference type="InterPro" id="IPR001932">
    <property type="entry name" value="PPM-type_phosphatase-like_dom"/>
</dbReference>
<keyword evidence="1" id="KW-0479">Metal-binding</keyword>
<dbReference type="Proteomes" id="UP000275408">
    <property type="component" value="Unassembled WGS sequence"/>
</dbReference>
<dbReference type="OrthoDB" id="10264738at2759"/>
<keyword evidence="2 4" id="KW-0378">Hydrolase</keyword>